<accession>A0A2V3PM57</accession>
<dbReference type="InterPro" id="IPR003961">
    <property type="entry name" value="FN3_dom"/>
</dbReference>
<dbReference type="Gene3D" id="2.60.40.10">
    <property type="entry name" value="Immunoglobulins"/>
    <property type="match status" value="1"/>
</dbReference>
<keyword evidence="5" id="KW-1185">Reference proteome</keyword>
<protein>
    <recommendedName>
        <fullName evidence="3">Fibronectin type-III domain-containing protein</fullName>
    </recommendedName>
</protein>
<dbReference type="Pfam" id="PF25275">
    <property type="entry name" value="Golvesin_C"/>
    <property type="match status" value="1"/>
</dbReference>
<proteinExistence type="predicted"/>
<evidence type="ECO:0000313" key="4">
    <source>
        <dbReference type="EMBL" id="PXV63003.1"/>
    </source>
</evidence>
<dbReference type="InterPro" id="IPR036116">
    <property type="entry name" value="FN3_sf"/>
</dbReference>
<feature type="signal peptide" evidence="2">
    <location>
        <begin position="1"/>
        <end position="28"/>
    </location>
</feature>
<dbReference type="AlphaFoldDB" id="A0A2V3PM57"/>
<dbReference type="InterPro" id="IPR013783">
    <property type="entry name" value="Ig-like_fold"/>
</dbReference>
<sequence length="993" mass="112162">MNFSKIIKRSVSLLFILISCFSIHDLNAQTLPKNVIANIGQYLTTAARQEVAGKPIAIDSIRFVKKTINIYAGVELSYIPFRKNNVATIYAQVKKRLPKEYASYSLAIFSDKYKIEDYIPSSLNDRFANKLDKPLITNISRPFEADRGLQGHHLAVWQSHGWYYEQKLGKWQWQRARIFQTVEDLYTQSYVLPYLVPMLENAGANVLLPRERDAQSHEIIIDNDHNRSQSTYKEKKGKEKWNDGETPGFANLKGNYQAGENPFKMGTFREIPTISKGKESFCEWIPNIPETGKYGVYISYQTVENSTDDALYTVYHLGGETEFKINQQMGGGTWIFLGYFSFEEGMNDDYKVVLSNRSHRSGRVLTADAVKIGGGMGNIARVPLNNETNAITYKPTISNYPRYAEGSRYWLQWAGVPDTVYSRTAGENDYSDDFQSRGFWVNYIAGGSSVLPEKGGLNIPIDLAMAFHSDAGTTPNDSIIGTLGICMTHFNDEKFENGKPRLASRHLADMITDEVINDIRQNYEPKWTRRPIWNRSYSEARVPEVPTMLLELLSHQNFADMRYGLDPRFQFMVSRSVYKGMLKFVAHQYDYDYVVQPLPVTSFSLEFAGDTEVRLNWIPTLDSTEPTAKPTKYIVYMRVDNGDFDNGEIVPYSNAQVSIEKDKIYSFKVAAVNDGGESFPSEILSVCRKSNEKGNVLVVNGFDRISAPISFTAQDSIAGFLDAIDHGVPDKNQYNYTGSQYEFRRAIPYMGNDTPGFGGSNSDYETTVVAGNTFDYPFLHGKSIVKAGYSFVSSSRDAVINGQTKLAKYQLVNLILGKQRQTNIGRGYFVPDFKTFPKELQTKITVYCRQGGNIFVSGAFVGSDLWNSENVLDEDLAFASSVLKYRWRVGLAATTAGNVKYAASPFSMFKGQMDFYNKPNTESYGVEAPDALEPLGDNSYTIYRYSDNNLSAGVASQTNYKTCVLGFPFEVIEEEDQRNDLMKSILSFMFRKD</sequence>
<dbReference type="Proteomes" id="UP000247973">
    <property type="component" value="Unassembled WGS sequence"/>
</dbReference>
<dbReference type="PROSITE" id="PS50853">
    <property type="entry name" value="FN3"/>
    <property type="match status" value="1"/>
</dbReference>
<feature type="chain" id="PRO_5015955131" description="Fibronectin type-III domain-containing protein" evidence="2">
    <location>
        <begin position="29"/>
        <end position="993"/>
    </location>
</feature>
<evidence type="ECO:0000313" key="5">
    <source>
        <dbReference type="Proteomes" id="UP000247973"/>
    </source>
</evidence>
<dbReference type="RefSeq" id="WP_245904085.1">
    <property type="nucleotide sequence ID" value="NZ_QICL01000016.1"/>
</dbReference>
<name>A0A2V3PM57_9BACT</name>
<dbReference type="EMBL" id="QICL01000016">
    <property type="protein sequence ID" value="PXV63003.1"/>
    <property type="molecule type" value="Genomic_DNA"/>
</dbReference>
<reference evidence="4 5" key="1">
    <citation type="submission" date="2018-03" db="EMBL/GenBank/DDBJ databases">
        <title>Genomic Encyclopedia of Archaeal and Bacterial Type Strains, Phase II (KMG-II): from individual species to whole genera.</title>
        <authorList>
            <person name="Goeker M."/>
        </authorList>
    </citation>
    <scope>NUCLEOTIDE SEQUENCE [LARGE SCALE GENOMIC DNA]</scope>
    <source>
        <strain evidence="4 5">DSM 100214</strain>
    </source>
</reference>
<keyword evidence="2" id="KW-0732">Signal</keyword>
<dbReference type="InterPro" id="IPR033803">
    <property type="entry name" value="CBD-like_Golvesin-Xly"/>
</dbReference>
<evidence type="ECO:0000256" key="1">
    <source>
        <dbReference type="SAM" id="MobiDB-lite"/>
    </source>
</evidence>
<comment type="caution">
    <text evidence="4">The sequence shown here is derived from an EMBL/GenBank/DDBJ whole genome shotgun (WGS) entry which is preliminary data.</text>
</comment>
<feature type="region of interest" description="Disordered" evidence="1">
    <location>
        <begin position="222"/>
        <end position="244"/>
    </location>
</feature>
<evidence type="ECO:0000256" key="2">
    <source>
        <dbReference type="SAM" id="SignalP"/>
    </source>
</evidence>
<evidence type="ECO:0000259" key="3">
    <source>
        <dbReference type="PROSITE" id="PS50853"/>
    </source>
</evidence>
<gene>
    <name evidence="4" type="ORF">CLV62_11643</name>
</gene>
<dbReference type="CDD" id="cd00063">
    <property type="entry name" value="FN3"/>
    <property type="match status" value="1"/>
</dbReference>
<feature type="domain" description="Fibronectin type-III" evidence="3">
    <location>
        <begin position="599"/>
        <end position="691"/>
    </location>
</feature>
<dbReference type="SUPFAM" id="SSF53187">
    <property type="entry name" value="Zn-dependent exopeptidases"/>
    <property type="match status" value="1"/>
</dbReference>
<dbReference type="SUPFAM" id="SSF49265">
    <property type="entry name" value="Fibronectin type III"/>
    <property type="match status" value="1"/>
</dbReference>
<dbReference type="PROSITE" id="PS51257">
    <property type="entry name" value="PROKAR_LIPOPROTEIN"/>
    <property type="match status" value="1"/>
</dbReference>
<dbReference type="Gene3D" id="3.40.630.40">
    <property type="entry name" value="Zn-dependent exopeptidases"/>
    <property type="match status" value="1"/>
</dbReference>
<feature type="compositionally biased region" description="Basic and acidic residues" evidence="1">
    <location>
        <begin position="222"/>
        <end position="243"/>
    </location>
</feature>
<organism evidence="4 5">
    <name type="scientific">Dysgonomonas alginatilytica</name>
    <dbReference type="NCBI Taxonomy" id="1605892"/>
    <lineage>
        <taxon>Bacteria</taxon>
        <taxon>Pseudomonadati</taxon>
        <taxon>Bacteroidota</taxon>
        <taxon>Bacteroidia</taxon>
        <taxon>Bacteroidales</taxon>
        <taxon>Dysgonomonadaceae</taxon>
        <taxon>Dysgonomonas</taxon>
    </lineage>
</organism>
<dbReference type="SMART" id="SM00060">
    <property type="entry name" value="FN3"/>
    <property type="match status" value="1"/>
</dbReference>